<sequence>MGRTQRRDQMDHAWMHANYLENLNKKLQNHLEDSSNGGHEVSLLLVYLRDCKFCGPVDPPRNVQRENICQSFYFQ</sequence>
<name>A0ACB9GXQ4_CICIN</name>
<reference evidence="2" key="1">
    <citation type="journal article" date="2022" name="Mol. Ecol. Resour.">
        <title>The genomes of chicory, endive, great burdock and yacon provide insights into Asteraceae palaeo-polyploidization history and plant inulin production.</title>
        <authorList>
            <person name="Fan W."/>
            <person name="Wang S."/>
            <person name="Wang H."/>
            <person name="Wang A."/>
            <person name="Jiang F."/>
            <person name="Liu H."/>
            <person name="Zhao H."/>
            <person name="Xu D."/>
            <person name="Zhang Y."/>
        </authorList>
    </citation>
    <scope>NUCLEOTIDE SEQUENCE [LARGE SCALE GENOMIC DNA]</scope>
    <source>
        <strain evidence="2">cv. Punajuju</strain>
    </source>
</reference>
<gene>
    <name evidence="1" type="ORF">L2E82_01040</name>
</gene>
<accession>A0ACB9GXQ4</accession>
<protein>
    <submittedName>
        <fullName evidence="1">Uncharacterized protein</fullName>
    </submittedName>
</protein>
<evidence type="ECO:0000313" key="2">
    <source>
        <dbReference type="Proteomes" id="UP001055811"/>
    </source>
</evidence>
<comment type="caution">
    <text evidence="1">The sequence shown here is derived from an EMBL/GenBank/DDBJ whole genome shotgun (WGS) entry which is preliminary data.</text>
</comment>
<dbReference type="Proteomes" id="UP001055811">
    <property type="component" value="Linkage Group LG01"/>
</dbReference>
<organism evidence="1 2">
    <name type="scientific">Cichorium intybus</name>
    <name type="common">Chicory</name>
    <dbReference type="NCBI Taxonomy" id="13427"/>
    <lineage>
        <taxon>Eukaryota</taxon>
        <taxon>Viridiplantae</taxon>
        <taxon>Streptophyta</taxon>
        <taxon>Embryophyta</taxon>
        <taxon>Tracheophyta</taxon>
        <taxon>Spermatophyta</taxon>
        <taxon>Magnoliopsida</taxon>
        <taxon>eudicotyledons</taxon>
        <taxon>Gunneridae</taxon>
        <taxon>Pentapetalae</taxon>
        <taxon>asterids</taxon>
        <taxon>campanulids</taxon>
        <taxon>Asterales</taxon>
        <taxon>Asteraceae</taxon>
        <taxon>Cichorioideae</taxon>
        <taxon>Cichorieae</taxon>
        <taxon>Cichoriinae</taxon>
        <taxon>Cichorium</taxon>
    </lineage>
</organism>
<keyword evidence="2" id="KW-1185">Reference proteome</keyword>
<reference evidence="1 2" key="2">
    <citation type="journal article" date="2022" name="Mol. Ecol. Resour.">
        <title>The genomes of chicory, endive, great burdock and yacon provide insights into Asteraceae paleo-polyploidization history and plant inulin production.</title>
        <authorList>
            <person name="Fan W."/>
            <person name="Wang S."/>
            <person name="Wang H."/>
            <person name="Wang A."/>
            <person name="Jiang F."/>
            <person name="Liu H."/>
            <person name="Zhao H."/>
            <person name="Xu D."/>
            <person name="Zhang Y."/>
        </authorList>
    </citation>
    <scope>NUCLEOTIDE SEQUENCE [LARGE SCALE GENOMIC DNA]</scope>
    <source>
        <strain evidence="2">cv. Punajuju</strain>
        <tissue evidence="1">Leaves</tissue>
    </source>
</reference>
<dbReference type="EMBL" id="CM042009">
    <property type="protein sequence ID" value="KAI3788280.1"/>
    <property type="molecule type" value="Genomic_DNA"/>
</dbReference>
<proteinExistence type="predicted"/>
<evidence type="ECO:0000313" key="1">
    <source>
        <dbReference type="EMBL" id="KAI3788280.1"/>
    </source>
</evidence>